<dbReference type="STRING" id="46835.A0A504X358"/>
<dbReference type="SUPFAM" id="SSF53098">
    <property type="entry name" value="Ribonuclease H-like"/>
    <property type="match status" value="1"/>
</dbReference>
<keyword evidence="3" id="KW-1185">Reference proteome</keyword>
<dbReference type="AlphaFoldDB" id="A0A504X358"/>
<reference evidence="2 3" key="1">
    <citation type="submission" date="2019-04" db="EMBL/GenBank/DDBJ databases">
        <title>Annotation for the trematode Fasciola gigantica.</title>
        <authorList>
            <person name="Choi Y.-J."/>
        </authorList>
    </citation>
    <scope>NUCLEOTIDE SEQUENCE [LARGE SCALE GENOMIC DNA]</scope>
    <source>
        <strain evidence="2">Uganda_cow_1</strain>
    </source>
</reference>
<dbReference type="EMBL" id="SUNJ01015962">
    <property type="protein sequence ID" value="TPP39657.1"/>
    <property type="molecule type" value="Genomic_DNA"/>
</dbReference>
<dbReference type="Proteomes" id="UP000316759">
    <property type="component" value="Unassembled WGS sequence"/>
</dbReference>
<organism evidence="2 3">
    <name type="scientific">Fasciola gigantica</name>
    <name type="common">Giant liver fluke</name>
    <dbReference type="NCBI Taxonomy" id="46835"/>
    <lineage>
        <taxon>Eukaryota</taxon>
        <taxon>Metazoa</taxon>
        <taxon>Spiralia</taxon>
        <taxon>Lophotrochozoa</taxon>
        <taxon>Platyhelminthes</taxon>
        <taxon>Trematoda</taxon>
        <taxon>Digenea</taxon>
        <taxon>Plagiorchiida</taxon>
        <taxon>Echinostomata</taxon>
        <taxon>Echinostomatoidea</taxon>
        <taxon>Fasciolidae</taxon>
        <taxon>Fasciola</taxon>
    </lineage>
</organism>
<dbReference type="GO" id="GO:0015074">
    <property type="term" value="P:DNA integration"/>
    <property type="evidence" value="ECO:0007669"/>
    <property type="project" value="InterPro"/>
</dbReference>
<evidence type="ECO:0000313" key="2">
    <source>
        <dbReference type="EMBL" id="TPP39657.1"/>
    </source>
</evidence>
<evidence type="ECO:0000259" key="1">
    <source>
        <dbReference type="PROSITE" id="PS50994"/>
    </source>
</evidence>
<protein>
    <submittedName>
        <fullName evidence="2">Retrovirus Pol polyprotein from transposon</fullName>
    </submittedName>
</protein>
<dbReference type="InterPro" id="IPR012337">
    <property type="entry name" value="RNaseH-like_sf"/>
</dbReference>
<dbReference type="PANTHER" id="PTHR37984:SF15">
    <property type="entry name" value="INTEGRASE CATALYTIC DOMAIN-CONTAINING PROTEIN"/>
    <property type="match status" value="1"/>
</dbReference>
<evidence type="ECO:0000313" key="3">
    <source>
        <dbReference type="Proteomes" id="UP000316759"/>
    </source>
</evidence>
<dbReference type="InterPro" id="IPR001584">
    <property type="entry name" value="Integrase_cat-core"/>
</dbReference>
<name>A0A504X358_FASGI</name>
<dbReference type="PANTHER" id="PTHR37984">
    <property type="entry name" value="PROTEIN CBG26694"/>
    <property type="match status" value="1"/>
</dbReference>
<dbReference type="InterPro" id="IPR036397">
    <property type="entry name" value="RNaseH_sf"/>
</dbReference>
<accession>A0A504X358</accession>
<proteinExistence type="predicted"/>
<dbReference type="Gene3D" id="3.30.420.10">
    <property type="entry name" value="Ribonuclease H-like superfamily/Ribonuclease H"/>
    <property type="match status" value="1"/>
</dbReference>
<dbReference type="FunFam" id="3.30.420.10:FF:000032">
    <property type="entry name" value="Retrovirus-related Pol polyprotein from transposon 297-like Protein"/>
    <property type="match status" value="1"/>
</dbReference>
<dbReference type="OrthoDB" id="10062030at2759"/>
<dbReference type="PROSITE" id="PS50994">
    <property type="entry name" value="INTEGRASE"/>
    <property type="match status" value="1"/>
</dbReference>
<dbReference type="Pfam" id="PF00665">
    <property type="entry name" value="rve"/>
    <property type="match status" value="1"/>
</dbReference>
<feature type="domain" description="Integrase catalytic" evidence="1">
    <location>
        <begin position="1"/>
        <end position="147"/>
    </location>
</feature>
<dbReference type="GO" id="GO:0003676">
    <property type="term" value="F:nucleic acid binding"/>
    <property type="evidence" value="ECO:0007669"/>
    <property type="project" value="InterPro"/>
</dbReference>
<comment type="caution">
    <text evidence="2">The sequence shown here is derived from an EMBL/GenBank/DDBJ whole genome shotgun (WGS) entry which is preliminary data.</text>
</comment>
<sequence length="187" mass="21597">MEPLPMSKDGDRYVLVMINYFTKWSEAVTLRFQDANSVADAFIRKWVSRYEAPEHLHSDQGLAFESQMLREVCGLLGVKTRTTPYHLQSNGLMECTNRTIEVLLQSFVDNTRTDHWDELLPMCMIAYRASCHGTTEFSPAFLTLGRELRLPMELLTSIIPDNAVTTMGHTQQLHRRMQEAFRVVRVQ</sequence>
<dbReference type="InterPro" id="IPR050951">
    <property type="entry name" value="Retrovirus_Pol_polyprotein"/>
</dbReference>
<gene>
    <name evidence="2" type="ORF">FGIG_12516</name>
</gene>